<protein>
    <submittedName>
        <fullName evidence="1">Uncharacterized protein</fullName>
    </submittedName>
</protein>
<evidence type="ECO:0000313" key="2">
    <source>
        <dbReference type="Proteomes" id="UP000183974"/>
    </source>
</evidence>
<sequence>MRERKIKMTRQQMQDEAGIIQTLLSAALYMHSEPNREDLFVIIEKAQDRAYRLNIALDDVNAPEGMA</sequence>
<dbReference type="EMBL" id="FRBR01000003">
    <property type="protein sequence ID" value="SHL55028.1"/>
    <property type="molecule type" value="Genomic_DNA"/>
</dbReference>
<organism evidence="1 2">
    <name type="scientific">Roseovarius pacificus</name>
    <dbReference type="NCBI Taxonomy" id="337701"/>
    <lineage>
        <taxon>Bacteria</taxon>
        <taxon>Pseudomonadati</taxon>
        <taxon>Pseudomonadota</taxon>
        <taxon>Alphaproteobacteria</taxon>
        <taxon>Rhodobacterales</taxon>
        <taxon>Roseobacteraceae</taxon>
        <taxon>Roseovarius</taxon>
    </lineage>
</organism>
<evidence type="ECO:0000313" key="1">
    <source>
        <dbReference type="EMBL" id="SHL55028.1"/>
    </source>
</evidence>
<gene>
    <name evidence="1" type="ORF">SAMN05444398_103267</name>
</gene>
<dbReference type="AlphaFoldDB" id="A0A1M7BIZ6"/>
<name>A0A1M7BIZ6_9RHOB</name>
<keyword evidence="2" id="KW-1185">Reference proteome</keyword>
<dbReference type="RefSeq" id="WP_143163167.1">
    <property type="nucleotide sequence ID" value="NZ_BMLR01000003.1"/>
</dbReference>
<reference evidence="1 2" key="1">
    <citation type="submission" date="2016-11" db="EMBL/GenBank/DDBJ databases">
        <authorList>
            <person name="Jaros S."/>
            <person name="Januszkiewicz K."/>
            <person name="Wedrychowicz H."/>
        </authorList>
    </citation>
    <scope>NUCLEOTIDE SEQUENCE [LARGE SCALE GENOMIC DNA]</scope>
    <source>
        <strain evidence="1 2">DSM 29589</strain>
    </source>
</reference>
<dbReference type="Proteomes" id="UP000183974">
    <property type="component" value="Unassembled WGS sequence"/>
</dbReference>
<accession>A0A1M7BIZ6</accession>
<dbReference type="OrthoDB" id="9972539at2"/>
<dbReference type="STRING" id="337701.SAMN05444398_103267"/>
<proteinExistence type="predicted"/>